<accession>A0A1R3ILH1</accession>
<dbReference type="Gene3D" id="3.40.50.12370">
    <property type="match status" value="1"/>
</dbReference>
<proteinExistence type="predicted"/>
<evidence type="ECO:0000313" key="2">
    <source>
        <dbReference type="Proteomes" id="UP000187203"/>
    </source>
</evidence>
<dbReference type="SUPFAM" id="SSF52402">
    <property type="entry name" value="Adenine nucleotide alpha hydrolases-like"/>
    <property type="match status" value="1"/>
</dbReference>
<dbReference type="AlphaFoldDB" id="A0A1R3ILH1"/>
<organism evidence="1 2">
    <name type="scientific">Corchorus olitorius</name>
    <dbReference type="NCBI Taxonomy" id="93759"/>
    <lineage>
        <taxon>Eukaryota</taxon>
        <taxon>Viridiplantae</taxon>
        <taxon>Streptophyta</taxon>
        <taxon>Embryophyta</taxon>
        <taxon>Tracheophyta</taxon>
        <taxon>Spermatophyta</taxon>
        <taxon>Magnoliopsida</taxon>
        <taxon>eudicotyledons</taxon>
        <taxon>Gunneridae</taxon>
        <taxon>Pentapetalae</taxon>
        <taxon>rosids</taxon>
        <taxon>malvids</taxon>
        <taxon>Malvales</taxon>
        <taxon>Malvaceae</taxon>
        <taxon>Grewioideae</taxon>
        <taxon>Apeibeae</taxon>
        <taxon>Corchorus</taxon>
    </lineage>
</organism>
<evidence type="ECO:0000313" key="1">
    <source>
        <dbReference type="EMBL" id="OMO83422.1"/>
    </source>
</evidence>
<reference evidence="2" key="1">
    <citation type="submission" date="2013-09" db="EMBL/GenBank/DDBJ databases">
        <title>Corchorus olitorius genome sequencing.</title>
        <authorList>
            <person name="Alam M."/>
            <person name="Haque M.S."/>
            <person name="Islam M.S."/>
            <person name="Emdad E.M."/>
            <person name="Islam M.M."/>
            <person name="Ahmed B."/>
            <person name="Halim A."/>
            <person name="Hossen Q.M.M."/>
            <person name="Hossain M.Z."/>
            <person name="Ahmed R."/>
            <person name="Khan M.M."/>
            <person name="Islam R."/>
            <person name="Rashid M.M."/>
            <person name="Khan S.A."/>
            <person name="Rahman M.S."/>
            <person name="Alam M."/>
            <person name="Yahiya A.S."/>
            <person name="Khan M.S."/>
            <person name="Azam M.S."/>
            <person name="Haque T."/>
            <person name="Lashkar M.Z.H."/>
            <person name="Akhand A.I."/>
            <person name="Morshed G."/>
            <person name="Roy S."/>
            <person name="Uddin K.S."/>
            <person name="Rabeya T."/>
            <person name="Hossain A.S."/>
            <person name="Chowdhury A."/>
            <person name="Snigdha A.R."/>
            <person name="Mortoza M.S."/>
            <person name="Matin S.A."/>
            <person name="Hoque S.M.E."/>
            <person name="Islam M.K."/>
            <person name="Roy D.K."/>
            <person name="Haider R."/>
            <person name="Moosa M.M."/>
            <person name="Elias S.M."/>
            <person name="Hasan A.M."/>
            <person name="Jahan S."/>
            <person name="Shafiuddin M."/>
            <person name="Mahmood N."/>
            <person name="Shommy N.S."/>
        </authorList>
    </citation>
    <scope>NUCLEOTIDE SEQUENCE [LARGE SCALE GENOMIC DNA]</scope>
    <source>
        <strain evidence="2">cv. O-4</strain>
    </source>
</reference>
<sequence length="215" mass="23589">MALAHYLVAVPVETSKNARTSILSSSFNNESLSSLAFTSSSPPFSPWSKARNLSIFPRRTHRIRHKAKAEPEESEVNLAADAFTQFKHLLLPITDGNPYLSEGTRQAAATTAALAKKYGADITVVVIDDKEKEALPEHETQMSSIRWHLSEGGFQEFKLLERLGEGSKPTAIIGEVADDLNLDLVVMSMEAIHSKHVDANLLAEFIPCPVLLLPL</sequence>
<gene>
    <name evidence="1" type="ORF">COLO4_22482</name>
</gene>
<dbReference type="PANTHER" id="PTHR36081">
    <property type="entry name" value="CELL WALL INTEGRITY/STRESS RESPONSE COMPONENT"/>
    <property type="match status" value="1"/>
</dbReference>
<dbReference type="STRING" id="93759.A0A1R3ILH1"/>
<dbReference type="OrthoDB" id="539659at2759"/>
<dbReference type="EMBL" id="AWUE01017978">
    <property type="protein sequence ID" value="OMO83422.1"/>
    <property type="molecule type" value="Genomic_DNA"/>
</dbReference>
<dbReference type="PANTHER" id="PTHR36081:SF1">
    <property type="entry name" value="CELL WALL INTEGRITY_STRESS RESPONSE COMPONENT"/>
    <property type="match status" value="1"/>
</dbReference>
<name>A0A1R3ILH1_9ROSI</name>
<dbReference type="Proteomes" id="UP000187203">
    <property type="component" value="Unassembled WGS sequence"/>
</dbReference>
<comment type="caution">
    <text evidence="1">The sequence shown here is derived from an EMBL/GenBank/DDBJ whole genome shotgun (WGS) entry which is preliminary data.</text>
</comment>
<protein>
    <submittedName>
        <fullName evidence="1">UspA</fullName>
    </submittedName>
</protein>
<keyword evidence="2" id="KW-1185">Reference proteome</keyword>